<dbReference type="Pfam" id="PF21758">
    <property type="entry name" value="PAC_bac"/>
    <property type="match status" value="1"/>
</dbReference>
<dbReference type="InterPro" id="IPR048844">
    <property type="entry name" value="LpdD_chaperone-like"/>
</dbReference>
<dbReference type="AlphaFoldDB" id="A0A0L6TZD1"/>
<evidence type="ECO:0000313" key="3">
    <source>
        <dbReference type="Proteomes" id="UP000036873"/>
    </source>
</evidence>
<keyword evidence="3" id="KW-1185">Reference proteome</keyword>
<evidence type="ECO:0000259" key="1">
    <source>
        <dbReference type="Pfam" id="PF21758"/>
    </source>
</evidence>
<dbReference type="Proteomes" id="UP000036873">
    <property type="component" value="Unassembled WGS sequence"/>
</dbReference>
<name>A0A0L6TZD1_9FIRM</name>
<protein>
    <recommendedName>
        <fullName evidence="1">Prenylated flavin chaperone LpdD-like domain-containing protein</fullName>
    </recommendedName>
</protein>
<evidence type="ECO:0000313" key="2">
    <source>
        <dbReference type="EMBL" id="KNZ40910.1"/>
    </source>
</evidence>
<feature type="domain" description="Prenylated flavin chaperone LpdD-like" evidence="1">
    <location>
        <begin position="11"/>
        <end position="111"/>
    </location>
</feature>
<dbReference type="EMBL" id="LGYO01000041">
    <property type="protein sequence ID" value="KNZ40910.1"/>
    <property type="molecule type" value="Genomic_DNA"/>
</dbReference>
<dbReference type="STRING" id="52689.AKG39_14985"/>
<comment type="caution">
    <text evidence="2">The sequence shown here is derived from an EMBL/GenBank/DDBJ whole genome shotgun (WGS) entry which is preliminary data.</text>
</comment>
<organism evidence="2 3">
    <name type="scientific">Acetobacterium bakii</name>
    <dbReference type="NCBI Taxonomy" id="52689"/>
    <lineage>
        <taxon>Bacteria</taxon>
        <taxon>Bacillati</taxon>
        <taxon>Bacillota</taxon>
        <taxon>Clostridia</taxon>
        <taxon>Eubacteriales</taxon>
        <taxon>Eubacteriaceae</taxon>
        <taxon>Acetobacterium</taxon>
    </lineage>
</organism>
<accession>A0A0L6TZD1</accession>
<proteinExistence type="predicted"/>
<gene>
    <name evidence="2" type="ORF">AKG39_14985</name>
</gene>
<reference evidence="3" key="1">
    <citation type="submission" date="2015-07" db="EMBL/GenBank/DDBJ databases">
        <title>Draft genome sequence of Acetobacterium bakii DSM 8293, a potential psychrophilic chemical producer through syngas fermentation.</title>
        <authorList>
            <person name="Song Y."/>
            <person name="Hwang S."/>
            <person name="Cho B.-K."/>
        </authorList>
    </citation>
    <scope>NUCLEOTIDE SEQUENCE [LARGE SCALE GENOMIC DNA]</scope>
    <source>
        <strain evidence="3">DSM 8239</strain>
    </source>
</reference>
<sequence>MNESIKLLSGHGKTALSYEIIPVGRDFLILLTGGDAHIGCTAIGDDGRLCSYTPKSHKDDALAIPLAKKVSETFRCVCTVVAGFHLDDITRKEIIEVVANSQKGMVLVLKLLQNRLIRLSNSDTD</sequence>